<accession>A0A7X8SRI2</accession>
<gene>
    <name evidence="2" type="ORF">HGP29_27225</name>
</gene>
<reference evidence="2 3" key="1">
    <citation type="submission" date="2020-04" db="EMBL/GenBank/DDBJ databases">
        <title>Flammeovirga sp. SR4, a novel species isolated from seawater.</title>
        <authorList>
            <person name="Wang X."/>
        </authorList>
    </citation>
    <scope>NUCLEOTIDE SEQUENCE [LARGE SCALE GENOMIC DNA]</scope>
    <source>
        <strain evidence="2 3">SR4</strain>
    </source>
</reference>
<name>A0A7X8SRI2_9BACT</name>
<feature type="compositionally biased region" description="Polar residues" evidence="1">
    <location>
        <begin position="29"/>
        <end position="42"/>
    </location>
</feature>
<protein>
    <submittedName>
        <fullName evidence="2">Uncharacterized protein</fullName>
    </submittedName>
</protein>
<dbReference type="AlphaFoldDB" id="A0A7X8SRI2"/>
<dbReference type="EMBL" id="JABAIL010000016">
    <property type="protein sequence ID" value="NLR94928.1"/>
    <property type="molecule type" value="Genomic_DNA"/>
</dbReference>
<dbReference type="Proteomes" id="UP000585050">
    <property type="component" value="Unassembled WGS sequence"/>
</dbReference>
<proteinExistence type="predicted"/>
<feature type="region of interest" description="Disordered" evidence="1">
    <location>
        <begin position="1"/>
        <end position="43"/>
    </location>
</feature>
<evidence type="ECO:0000313" key="2">
    <source>
        <dbReference type="EMBL" id="NLR94928.1"/>
    </source>
</evidence>
<sequence length="288" mass="33220">MRRRRSLGKSESSEVTTVAKTTPRRRGRATTSAPQRPESYTDSWDDLVNSKVKSHFFKLFEEKIYEMFLQSSDDPHSNKSQAVITCQPEMPLSVDGFMFSYKDSNGRFQKEFLPRQTFKGTHEECLMDTVYSGLSPEHPAVKGKLIYPCTRFFIKIRDHRGEWDKDSKEFLDQGVYPEKYMALSSGAFGDLHGSLKSVLDEDSGERIIQFTDEDGDPIPFCFKYSRTGVKTNTKYTYTVAYSGSMRRGYRPQEPIDEPSAFPPLAEMMKVPTEENIKFYFEKIGVNWK</sequence>
<dbReference type="RefSeq" id="WP_168885638.1">
    <property type="nucleotide sequence ID" value="NZ_JABAIL010000016.1"/>
</dbReference>
<organism evidence="2 3">
    <name type="scientific">Flammeovirga agarivorans</name>
    <dbReference type="NCBI Taxonomy" id="2726742"/>
    <lineage>
        <taxon>Bacteria</taxon>
        <taxon>Pseudomonadati</taxon>
        <taxon>Bacteroidota</taxon>
        <taxon>Cytophagia</taxon>
        <taxon>Cytophagales</taxon>
        <taxon>Flammeovirgaceae</taxon>
        <taxon>Flammeovirga</taxon>
    </lineage>
</organism>
<comment type="caution">
    <text evidence="2">The sequence shown here is derived from an EMBL/GenBank/DDBJ whole genome shotgun (WGS) entry which is preliminary data.</text>
</comment>
<evidence type="ECO:0000256" key="1">
    <source>
        <dbReference type="SAM" id="MobiDB-lite"/>
    </source>
</evidence>
<keyword evidence="3" id="KW-1185">Reference proteome</keyword>
<feature type="compositionally biased region" description="Polar residues" evidence="1">
    <location>
        <begin position="9"/>
        <end position="20"/>
    </location>
</feature>
<evidence type="ECO:0000313" key="3">
    <source>
        <dbReference type="Proteomes" id="UP000585050"/>
    </source>
</evidence>